<dbReference type="GO" id="GO:0043571">
    <property type="term" value="P:maintenance of CRISPR repeat elements"/>
    <property type="evidence" value="ECO:0007669"/>
    <property type="project" value="UniProtKB-UniRule"/>
</dbReference>
<gene>
    <name evidence="12" type="primary">cas9</name>
    <name evidence="15" type="ORF">HMPREF9449_00666</name>
</gene>
<feature type="binding site" evidence="12">
    <location>
        <position position="642"/>
    </location>
    <ligand>
        <name>Mg(2+)</name>
        <dbReference type="ChEBI" id="CHEBI:18420"/>
        <label>1</label>
    </ligand>
</feature>
<dbReference type="STRING" id="742817.HMPREF9449_00666"/>
<evidence type="ECO:0000256" key="8">
    <source>
        <dbReference type="ARBA" id="ARBA00023118"/>
    </source>
</evidence>
<evidence type="ECO:0000256" key="7">
    <source>
        <dbReference type="ARBA" id="ARBA00022884"/>
    </source>
</evidence>
<evidence type="ECO:0000256" key="1">
    <source>
        <dbReference type="ARBA" id="ARBA00001946"/>
    </source>
</evidence>
<dbReference type="HOGENOM" id="CLU_250834_0_0_10"/>
<keyword evidence="10" id="KW-0464">Manganese</keyword>
<organism evidence="15 16">
    <name type="scientific">Odoribacter laneus YIT 12061</name>
    <dbReference type="NCBI Taxonomy" id="742817"/>
    <lineage>
        <taxon>Bacteria</taxon>
        <taxon>Pseudomonadati</taxon>
        <taxon>Bacteroidota</taxon>
        <taxon>Bacteroidia</taxon>
        <taxon>Bacteroidales</taxon>
        <taxon>Odoribacteraceae</taxon>
        <taxon>Odoribacter</taxon>
    </lineage>
</organism>
<dbReference type="InterPro" id="IPR036397">
    <property type="entry name" value="RNaseH_sf"/>
</dbReference>
<feature type="binding site" evidence="12">
    <location>
        <position position="8"/>
    </location>
    <ligand>
        <name>Mg(2+)</name>
        <dbReference type="ChEBI" id="CHEBI:18420"/>
        <label>1</label>
    </ligand>
</feature>
<reference evidence="15 16" key="1">
    <citation type="submission" date="2012-01" db="EMBL/GenBank/DDBJ databases">
        <title>The Genome Sequence of Odoribacter laneus YIT 12061.</title>
        <authorList>
            <consortium name="The Broad Institute Genome Sequencing Platform"/>
            <person name="Earl A."/>
            <person name="Ward D."/>
            <person name="Feldgarden M."/>
            <person name="Gevers D."/>
            <person name="Morotomi M."/>
            <person name="Young S.K."/>
            <person name="Zeng Q."/>
            <person name="Gargeya S."/>
            <person name="Fitzgerald M."/>
            <person name="Haas B."/>
            <person name="Abouelleil A."/>
            <person name="Alvarado L."/>
            <person name="Arachchi H.M."/>
            <person name="Berlin A."/>
            <person name="Chapman S.B."/>
            <person name="Gearin G."/>
            <person name="Goldberg J."/>
            <person name="Griggs A."/>
            <person name="Gujja S."/>
            <person name="Hansen M."/>
            <person name="Heiman D."/>
            <person name="Howarth C."/>
            <person name="Larimer J."/>
            <person name="Lui A."/>
            <person name="MacDonald P.J.P."/>
            <person name="McCowen C."/>
            <person name="Montmayeur A."/>
            <person name="Murphy C."/>
            <person name="Neiman D."/>
            <person name="Pearson M."/>
            <person name="Priest M."/>
            <person name="Roberts A."/>
            <person name="Saif S."/>
            <person name="Shea T."/>
            <person name="Sisk P."/>
            <person name="Stolte C."/>
            <person name="Sykes S."/>
            <person name="Wortman J."/>
            <person name="Nusbaum C."/>
            <person name="Birren B."/>
        </authorList>
    </citation>
    <scope>NUCLEOTIDE SEQUENCE [LARGE SCALE GENOMIC DNA]</scope>
    <source>
        <strain evidence="15 16">YIT 12061</strain>
    </source>
</reference>
<dbReference type="Proteomes" id="UP000004892">
    <property type="component" value="Unassembled WGS sequence"/>
</dbReference>
<dbReference type="GO" id="GO:0003723">
    <property type="term" value="F:RNA binding"/>
    <property type="evidence" value="ECO:0007669"/>
    <property type="project" value="UniProtKB-UniRule"/>
</dbReference>
<dbReference type="eggNOG" id="COG3513">
    <property type="taxonomic scope" value="Bacteria"/>
</dbReference>
<evidence type="ECO:0000313" key="15">
    <source>
        <dbReference type="EMBL" id="EHP49880.1"/>
    </source>
</evidence>
<evidence type="ECO:0000256" key="12">
    <source>
        <dbReference type="HAMAP-Rule" id="MF_01480"/>
    </source>
</evidence>
<protein>
    <recommendedName>
        <fullName evidence="12">CRISPR-associated endonuclease Cas9</fullName>
        <ecNumber evidence="12">3.1.-.-</ecNumber>
    </recommendedName>
</protein>
<dbReference type="GeneID" id="98068294"/>
<comment type="domain">
    <text evidence="12">Has 2 endonuclease domains. The discontinuous RuvC-like domain cleaves the target DNA noncomplementary to crRNA while the HNH nuclease domain cleaves the target DNA complementary to crRNA.</text>
</comment>
<comment type="subunit">
    <text evidence="11 12">Monomer. Binds crRNA and tracrRNA.</text>
</comment>
<feature type="domain" description="HNH Cas9-type" evidence="14">
    <location>
        <begin position="646"/>
        <end position="808"/>
    </location>
</feature>
<dbReference type="InterPro" id="IPR041383">
    <property type="entry name" value="RuvC_III"/>
</dbReference>
<comment type="function">
    <text evidence="12">CRISPR (clustered regularly interspaced short palindromic repeat) is an adaptive immune system that provides protection against mobile genetic elements (viruses, transposable elements and conjugative plasmids). CRISPR clusters contain spacers, sequences complementary to antecedent mobile elements, and target invading nucleic acids. CRISPR clusters are transcribed and processed into CRISPR RNA (crRNA). In type II CRISPR systems correct processing of pre-crRNA requires a trans-encoded small RNA (tracrRNA), endogenous ribonuclease 3 (rnc) and this protein. The tracrRNA serves as a guide for ribonuclease 3-aided processing of pre-crRNA. Subsequently Cas9/crRNA/tracrRNA endonucleolytically cleaves linear or circular dsDNA target complementary to the spacer; Cas9 is inactive in the absence of the 2 guide RNAs (gRNA). Cas9 recognizes the protospacer adjacent motif (PAM) in the CRISPR repeat sequences to help distinguish self versus nonself, as targets within the bacterial CRISPR locus do not have PAMs. PAM recognition is also required for catalytic activity.</text>
</comment>
<dbReference type="InterPro" id="IPR003615">
    <property type="entry name" value="HNH_nuc"/>
</dbReference>
<keyword evidence="4 12" id="KW-0255">Endonuclease</keyword>
<keyword evidence="5 12" id="KW-0378">Hydrolase</keyword>
<comment type="cofactor">
    <cofactor evidence="1 12">
        <name>Mg(2+)</name>
        <dbReference type="ChEBI" id="CHEBI:18420"/>
    </cofactor>
</comment>
<evidence type="ECO:0000256" key="3">
    <source>
        <dbReference type="ARBA" id="ARBA00022723"/>
    </source>
</evidence>
<feature type="binding site" evidence="12">
    <location>
        <position position="638"/>
    </location>
    <ligand>
        <name>Mg(2+)</name>
        <dbReference type="ChEBI" id="CHEBI:18420"/>
        <label>1</label>
    </ligand>
</feature>
<feature type="binding site" evidence="12">
    <location>
        <position position="1153"/>
    </location>
    <ligand>
        <name>Mg(2+)</name>
        <dbReference type="ChEBI" id="CHEBI:18420"/>
        <label>2</label>
    </ligand>
</feature>
<feature type="active site" description="For RuvC-like nuclease domain" evidence="12">
    <location>
        <position position="8"/>
    </location>
</feature>
<dbReference type="Pfam" id="PF13395">
    <property type="entry name" value="HNH_4"/>
    <property type="match status" value="1"/>
</dbReference>
<dbReference type="HAMAP" id="MF_01480">
    <property type="entry name" value="Cas9"/>
    <property type="match status" value="1"/>
</dbReference>
<dbReference type="RefSeq" id="WP_009135814.1">
    <property type="nucleotide sequence ID" value="NZ_JH594596.1"/>
</dbReference>
<evidence type="ECO:0000256" key="5">
    <source>
        <dbReference type="ARBA" id="ARBA00022801"/>
    </source>
</evidence>
<evidence type="ECO:0000256" key="11">
    <source>
        <dbReference type="ARBA" id="ARBA00046380"/>
    </source>
</evidence>
<evidence type="ECO:0000256" key="6">
    <source>
        <dbReference type="ARBA" id="ARBA00022842"/>
    </source>
</evidence>
<keyword evidence="8 12" id="KW-0051">Antiviral defense</keyword>
<dbReference type="NCBIfam" id="TIGR01865">
    <property type="entry name" value="cas_Csn1"/>
    <property type="match status" value="1"/>
</dbReference>
<dbReference type="GO" id="GO:0003677">
    <property type="term" value="F:DNA binding"/>
    <property type="evidence" value="ECO:0007669"/>
    <property type="project" value="UniProtKB-UniRule"/>
</dbReference>
<dbReference type="InterPro" id="IPR028629">
    <property type="entry name" value="Cas9"/>
</dbReference>
<dbReference type="EMBL" id="ADMC01000008">
    <property type="protein sequence ID" value="EHP49880.1"/>
    <property type="molecule type" value="Genomic_DNA"/>
</dbReference>
<keyword evidence="3 12" id="KW-0479">Metal-binding</keyword>
<dbReference type="PATRIC" id="fig|742817.3.peg.711"/>
<dbReference type="GO" id="GO:0051607">
    <property type="term" value="P:defense response to virus"/>
    <property type="evidence" value="ECO:0007669"/>
    <property type="project" value="UniProtKB-UniRule"/>
</dbReference>
<name>H1DEI0_9BACT</name>
<keyword evidence="16" id="KW-1185">Reference proteome</keyword>
<evidence type="ECO:0000256" key="2">
    <source>
        <dbReference type="ARBA" id="ARBA00022722"/>
    </source>
</evidence>
<evidence type="ECO:0000313" key="16">
    <source>
        <dbReference type="Proteomes" id="UP000004892"/>
    </source>
</evidence>
<proteinExistence type="inferred from homology"/>
<dbReference type="GO" id="GO:0004519">
    <property type="term" value="F:endonuclease activity"/>
    <property type="evidence" value="ECO:0007669"/>
    <property type="project" value="UniProtKB-UniRule"/>
</dbReference>
<dbReference type="Pfam" id="PF18541">
    <property type="entry name" value="RuvC_III"/>
    <property type="match status" value="2"/>
</dbReference>
<dbReference type="GO" id="GO:0016787">
    <property type="term" value="F:hydrolase activity"/>
    <property type="evidence" value="ECO:0007669"/>
    <property type="project" value="UniProtKB-KW"/>
</dbReference>
<accession>H1DEI0</accession>
<keyword evidence="2 12" id="KW-0540">Nuclease</keyword>
<dbReference type="InterPro" id="IPR033114">
    <property type="entry name" value="HNH_CAS9"/>
</dbReference>
<comment type="similarity">
    <text evidence="12">Belongs to the CRISPR-associated Cas9 family.</text>
</comment>
<evidence type="ECO:0000256" key="9">
    <source>
        <dbReference type="ARBA" id="ARBA00023125"/>
    </source>
</evidence>
<dbReference type="GO" id="GO:0046872">
    <property type="term" value="F:metal ion binding"/>
    <property type="evidence" value="ECO:0007669"/>
    <property type="project" value="UniProtKB-UniRule"/>
</dbReference>
<comment type="caution">
    <text evidence="15">The sequence shown here is derived from an EMBL/GenBank/DDBJ whole genome shotgun (WGS) entry which is preliminary data.</text>
</comment>
<dbReference type="EC" id="3.1.-.-" evidence="12"/>
<evidence type="ECO:0000259" key="14">
    <source>
        <dbReference type="PROSITE" id="PS51749"/>
    </source>
</evidence>
<evidence type="ECO:0000256" key="10">
    <source>
        <dbReference type="ARBA" id="ARBA00023211"/>
    </source>
</evidence>
<evidence type="ECO:0000256" key="13">
    <source>
        <dbReference type="SAM" id="MobiDB-lite"/>
    </source>
</evidence>
<feature type="region of interest" description="Disordered" evidence="13">
    <location>
        <begin position="643"/>
        <end position="662"/>
    </location>
</feature>
<feature type="binding site" evidence="12">
    <location>
        <position position="642"/>
    </location>
    <ligand>
        <name>Mg(2+)</name>
        <dbReference type="ChEBI" id="CHEBI:18420"/>
        <label>2</label>
    </ligand>
</feature>
<feature type="active site" description="Proton acceptor for HNH nuclease domain" evidence="12">
    <location>
        <position position="724"/>
    </location>
</feature>
<keyword evidence="9 12" id="KW-0238">DNA-binding</keyword>
<dbReference type="Gene3D" id="3.30.420.10">
    <property type="entry name" value="Ribonuclease H-like superfamily/Ribonuclease H"/>
    <property type="match status" value="4"/>
</dbReference>
<keyword evidence="6 12" id="KW-0460">Magnesium</keyword>
<dbReference type="PROSITE" id="PS51749">
    <property type="entry name" value="HNH_CAS9"/>
    <property type="match status" value="1"/>
</dbReference>
<sequence length="1498" mass="173932">METTLGIDLGTNSIGLALVDQEEHQILYSGVRIFPEGINKDTIGLGEKEESRNATRRAKRQMRRQYFRKKLRKAKLLELLIAYDMCPLKPEDVRRWKNWDKQQKSTVRQFPDTPAFREWLKQNPYELRKQAVTEDVTRPELGRILYQMIQRRGFLSSRKGKEEGKIFTGKDRMVGIDETRKNLQKQTLGAYLYDIAPKNGEKYRFRTERVRARYTLRDMYIREFEIIWQRQAGHLGLAHEQATRKKNIFLEGSATNVRNSKLITHLQAKYGRGHVLIEDTRITVTFQLPLKEVLGGKIEIEEEQLKFKSNESVLFWQRPLRSQKSLLSKCVFEGRNFYDPVHQKWIIAGPTPAPLSHPEFEEFRAYQFINNIIYGKNEHLTAIQREAVFELMCTESKDFNFEKIPKHLKLFEKFNFDDTTKVPACTTISQLRKLFPHPVWEEKREEIWHCFYFYDDNTLLFEKLQKDYALQTNDLEKIKKIRLSESYGNVSLKAIRRINPYLKKGYAYSTAVLLGGIRNSFGKRFEYFKEYEPEIEKAVCRILKEKNAEGEVIRKIKDYLVHNRFGFAKNDRAFQKLYHHSQAITTQAQKERLPETGNLRNPIVQQGLNELRRTVNKLLATCREKYGPSFKFDHIHVEMGRELRSSKTEREKQSRQIRENEKKNEAAKVKLAEYGLKAYRDNIQKYLLYKEIEEKGGTVCCPYTGKTLNISHTLGSDNSVQIEHIIPYSISLDDSLANKTLCDATFNREKGELTPYDFYQKDPSPEKWGASSWEEIEDRAFRLLPYAKAQRFIRRKPQESNEFISRQLNDTRYISKKAVEYLSAICSDVKAFPGQLTAELRHLWGLNNILQSAPDITFPLPVSATENHREYYVITNEQNEVIRLFPKQGETPRTEKGELLLTGEVERKVFRCKGMQEFQTDVSDGKYWRRIKLSSSVTWSPLFAPKPISADGQIVLKGRIEKGVFVCNQLKQKLKTGLPDGSYWISLPVISQTFKEGESVNNSKLTSQQVQLFGRVREGIFRCHNYQCPASGADGNFWCTLDTDTAQPAFTPIKNAPPGVGGGQIILTGDVDDKGIFHADDDLHYELPASLPKGKYYGIFTVESCDPTLIPIELSAPKTSKGENLIEGNIWVDEHTGEVRFDPKKNREDQRHHAIDAIVIALSSQSLFQRLSTYNARRENKKRGLDSTEHFPSPWPGFAQDVRQSVVPLLVSYKQNPKTLCKISKTLYKDGKKIHSCGNAVRGQLHKETVYGQRTAPGATEKSYHIRKDIRELKTSKHIGKVVDITIRQMLLKHLQENYHIDITQEFNIPSNAFFKEGVYRIFLPNKHGEPVPIKKIRMKEELGNAERLKDNINQYVNPRNNHHVMIYQDADGNLKEEIVSFWSVIERQNQGQPIYQLPREGRNIVSILQINDTFLIGLKEEEPEVYRNDLSTLSKHLYRVQKLSGMYYTFRHHLASTLNNEREEFRIQSLEAWKRANPVKVQIDEIGRITFLNGPLC</sequence>
<evidence type="ECO:0000256" key="4">
    <source>
        <dbReference type="ARBA" id="ARBA00022759"/>
    </source>
</evidence>
<keyword evidence="7 12" id="KW-0694">RNA-binding</keyword>
<feature type="binding site" evidence="12">
    <location>
        <position position="8"/>
    </location>
    <ligand>
        <name>Mg(2+)</name>
        <dbReference type="ChEBI" id="CHEBI:18420"/>
        <label>2</label>
    </ligand>
</feature>